<dbReference type="Proteomes" id="UP000281549">
    <property type="component" value="Unassembled WGS sequence"/>
</dbReference>
<evidence type="ECO:0000313" key="2">
    <source>
        <dbReference type="EMBL" id="RKP16691.1"/>
    </source>
</evidence>
<name>A0A4P9YDK0_ROZAC</name>
<accession>A0A4P9YDK0</accession>
<evidence type="ECO:0000313" key="3">
    <source>
        <dbReference type="Proteomes" id="UP000281549"/>
    </source>
</evidence>
<dbReference type="SUPFAM" id="SSF51197">
    <property type="entry name" value="Clavaminate synthase-like"/>
    <property type="match status" value="1"/>
</dbReference>
<protein>
    <submittedName>
        <fullName evidence="2">Uncharacterized protein</fullName>
    </submittedName>
</protein>
<gene>
    <name evidence="2" type="ORF">ROZALSC1DRAFT_24987</name>
</gene>
<dbReference type="EMBL" id="ML006313">
    <property type="protein sequence ID" value="RKP16691.1"/>
    <property type="molecule type" value="Genomic_DNA"/>
</dbReference>
<sequence length="250" mass="29085">MRRTHKANNQSDKCEPPVSDSGSDYETTIKTNQKIQKNVGQQKRRRNNAYRETHESFGRQGYIILKSEEININVDPLLHKIRKSKKLIWESIFQFKMDAIMLQSNSHFFETFNSKRQQAVSNDKSFITKLNNIMTKYVGDQNECSDIVVLKSWKGCQPQCIHCDYDDTKVDEFKHDYTIGGIVALEHGAKLLLYKESINSINNVKRDQIKEIAIEKGDMFLFVRYLPHGGGGYDEENTRLHFLCRKSLQI</sequence>
<feature type="region of interest" description="Disordered" evidence="1">
    <location>
        <begin position="1"/>
        <end position="27"/>
    </location>
</feature>
<reference evidence="3" key="1">
    <citation type="journal article" date="2018" name="Nat. Microbiol.">
        <title>Leveraging single-cell genomics to expand the fungal tree of life.</title>
        <authorList>
            <person name="Ahrendt S.R."/>
            <person name="Quandt C.A."/>
            <person name="Ciobanu D."/>
            <person name="Clum A."/>
            <person name="Salamov A."/>
            <person name="Andreopoulos B."/>
            <person name="Cheng J.F."/>
            <person name="Woyke T."/>
            <person name="Pelin A."/>
            <person name="Henrissat B."/>
            <person name="Reynolds N.K."/>
            <person name="Benny G.L."/>
            <person name="Smith M.E."/>
            <person name="James T.Y."/>
            <person name="Grigoriev I.V."/>
        </authorList>
    </citation>
    <scope>NUCLEOTIDE SEQUENCE [LARGE SCALE GENOMIC DNA]</scope>
    <source>
        <strain evidence="3">CSF55</strain>
    </source>
</reference>
<dbReference type="AlphaFoldDB" id="A0A4P9YDK0"/>
<organism evidence="2 3">
    <name type="scientific">Rozella allomycis (strain CSF55)</name>
    <dbReference type="NCBI Taxonomy" id="988480"/>
    <lineage>
        <taxon>Eukaryota</taxon>
        <taxon>Fungi</taxon>
        <taxon>Fungi incertae sedis</taxon>
        <taxon>Cryptomycota</taxon>
        <taxon>Cryptomycota incertae sedis</taxon>
        <taxon>Rozella</taxon>
    </lineage>
</organism>
<evidence type="ECO:0000256" key="1">
    <source>
        <dbReference type="SAM" id="MobiDB-lite"/>
    </source>
</evidence>
<proteinExistence type="predicted"/>